<accession>A0A4P7PX53</accession>
<dbReference type="GO" id="GO:0000166">
    <property type="term" value="F:nucleotide binding"/>
    <property type="evidence" value="ECO:0007669"/>
    <property type="project" value="InterPro"/>
</dbReference>
<dbReference type="Pfam" id="PF01408">
    <property type="entry name" value="GFO_IDH_MocA"/>
    <property type="match status" value="1"/>
</dbReference>
<dbReference type="InterPro" id="IPR036291">
    <property type="entry name" value="NAD(P)-bd_dom_sf"/>
</dbReference>
<protein>
    <submittedName>
        <fullName evidence="5">Putative oxidoreductase YdgJ</fullName>
        <ecNumber evidence="5">1.-.-.-</ecNumber>
    </submittedName>
</protein>
<keyword evidence="6" id="KW-1185">Reference proteome</keyword>
<dbReference type="SUPFAM" id="SSF51735">
    <property type="entry name" value="NAD(P)-binding Rossmann-fold domains"/>
    <property type="match status" value="1"/>
</dbReference>
<dbReference type="InterPro" id="IPR004104">
    <property type="entry name" value="Gfo/Idh/MocA-like_OxRdtase_C"/>
</dbReference>
<dbReference type="EMBL" id="CP038810">
    <property type="protein sequence ID" value="QBZ99100.1"/>
    <property type="molecule type" value="Genomic_DNA"/>
</dbReference>
<dbReference type="SUPFAM" id="SSF55347">
    <property type="entry name" value="Glyceraldehyde-3-phosphate dehydrogenase-like, C-terminal domain"/>
    <property type="match status" value="1"/>
</dbReference>
<dbReference type="PANTHER" id="PTHR43708:SF5">
    <property type="entry name" value="CONSERVED EXPRESSED OXIDOREDUCTASE (EUROFUNG)-RELATED"/>
    <property type="match status" value="1"/>
</dbReference>
<dbReference type="AlphaFoldDB" id="A0A4P7PX53"/>
<comment type="similarity">
    <text evidence="1">Belongs to the Gfo/Idh/MocA family.</text>
</comment>
<dbReference type="Gene3D" id="3.30.360.10">
    <property type="entry name" value="Dihydrodipicolinate Reductase, domain 2"/>
    <property type="match status" value="1"/>
</dbReference>
<feature type="domain" description="Gfo/Idh/MocA-like oxidoreductase N-terminal" evidence="3">
    <location>
        <begin position="12"/>
        <end position="122"/>
    </location>
</feature>
<dbReference type="OrthoDB" id="9815825at2"/>
<dbReference type="EC" id="1.-.-.-" evidence="5"/>
<dbReference type="GO" id="GO:0016491">
    <property type="term" value="F:oxidoreductase activity"/>
    <property type="evidence" value="ECO:0007669"/>
    <property type="project" value="UniProtKB-KW"/>
</dbReference>
<dbReference type="Gene3D" id="3.40.50.720">
    <property type="entry name" value="NAD(P)-binding Rossmann-like Domain"/>
    <property type="match status" value="1"/>
</dbReference>
<evidence type="ECO:0000259" key="3">
    <source>
        <dbReference type="Pfam" id="PF01408"/>
    </source>
</evidence>
<evidence type="ECO:0000313" key="5">
    <source>
        <dbReference type="EMBL" id="QBZ99100.1"/>
    </source>
</evidence>
<proteinExistence type="inferred from homology"/>
<gene>
    <name evidence="5" type="primary">ydgJ</name>
    <name evidence="5" type="ORF">GS03_02622</name>
</gene>
<dbReference type="RefSeq" id="WP_136152965.1">
    <property type="nucleotide sequence ID" value="NZ_CP038810.1"/>
</dbReference>
<dbReference type="Pfam" id="PF02894">
    <property type="entry name" value="GFO_IDH_MocA_C"/>
    <property type="match status" value="1"/>
</dbReference>
<evidence type="ECO:0000256" key="2">
    <source>
        <dbReference type="ARBA" id="ARBA00023002"/>
    </source>
</evidence>
<evidence type="ECO:0000256" key="1">
    <source>
        <dbReference type="ARBA" id="ARBA00010928"/>
    </source>
</evidence>
<name>A0A4P7PX53_9FLAO</name>
<organism evidence="5 6">
    <name type="scientific">Flavobacterium sangjuense</name>
    <dbReference type="NCBI Taxonomy" id="2518177"/>
    <lineage>
        <taxon>Bacteria</taxon>
        <taxon>Pseudomonadati</taxon>
        <taxon>Bacteroidota</taxon>
        <taxon>Flavobacteriia</taxon>
        <taxon>Flavobacteriales</taxon>
        <taxon>Flavobacteriaceae</taxon>
        <taxon>Flavobacterium</taxon>
    </lineage>
</organism>
<sequence>MEKPIVSAMLAYGMSGKVFHAPFLETNKGFDLYAVLERNEKKAVKDYPNIKSYDSISDLLADEKIELVVVNTPNDTHFDYAKLALEANKHVLIEKPATTTAEEFQELLALAKKVNQKVHVYHNRRWSSDIMAAKQIIKSGKLGAVVEMHLRFDRYRPAIGVKYFKETPIPSSGIWYDLGSHLIDQAISIFGTPISHFGIKNSYRENSQVDDFGFMHLLFPNKVNVFITTSLLISDPQPGIIIHGTRGSFVKEFCDEQENQLINGMSLLHPEFGLEKPNKEGKLTYYNENVQQVVESIPSVKGNFNALFDEIYQSIRNNKEFSVDNQDIITQLKLLV</sequence>
<dbReference type="InterPro" id="IPR051317">
    <property type="entry name" value="Gfo/Idh/MocA_oxidoreduct"/>
</dbReference>
<reference evidence="5 6" key="1">
    <citation type="submission" date="2019-04" db="EMBL/GenBank/DDBJ databases">
        <title>Flavobacterium sp. GS03.</title>
        <authorList>
            <person name="Kim H."/>
        </authorList>
    </citation>
    <scope>NUCLEOTIDE SEQUENCE [LARGE SCALE GENOMIC DNA]</scope>
    <source>
        <strain evidence="5 6">GS03</strain>
    </source>
</reference>
<dbReference type="PANTHER" id="PTHR43708">
    <property type="entry name" value="CONSERVED EXPRESSED OXIDOREDUCTASE (EUROFUNG)"/>
    <property type="match status" value="1"/>
</dbReference>
<keyword evidence="2 5" id="KW-0560">Oxidoreductase</keyword>
<feature type="domain" description="Gfo/Idh/MocA-like oxidoreductase C-terminal" evidence="4">
    <location>
        <begin position="134"/>
        <end position="334"/>
    </location>
</feature>
<dbReference type="InterPro" id="IPR000683">
    <property type="entry name" value="Gfo/Idh/MocA-like_OxRdtase_N"/>
</dbReference>
<dbReference type="Proteomes" id="UP000296862">
    <property type="component" value="Chromosome"/>
</dbReference>
<dbReference type="KEGG" id="fsn:GS03_02622"/>
<evidence type="ECO:0000313" key="6">
    <source>
        <dbReference type="Proteomes" id="UP000296862"/>
    </source>
</evidence>
<evidence type="ECO:0000259" key="4">
    <source>
        <dbReference type="Pfam" id="PF02894"/>
    </source>
</evidence>